<dbReference type="OrthoDB" id="10051416at2759"/>
<dbReference type="Proteomes" id="UP000286415">
    <property type="component" value="Unassembled WGS sequence"/>
</dbReference>
<dbReference type="AlphaFoldDB" id="A0A419PYE7"/>
<dbReference type="EMBL" id="NIRI02000013">
    <property type="protein sequence ID" value="KAG5452999.1"/>
    <property type="molecule type" value="Genomic_DNA"/>
</dbReference>
<dbReference type="InParanoid" id="A0A419PYE7"/>
<comment type="caution">
    <text evidence="1">The sequence shown here is derived from an EMBL/GenBank/DDBJ whole genome shotgun (WGS) entry which is preliminary data.</text>
</comment>
<protein>
    <submittedName>
        <fullName evidence="1">Uncharacterized protein</fullName>
    </submittedName>
</protein>
<organism evidence="1 2">
    <name type="scientific">Clonorchis sinensis</name>
    <name type="common">Chinese liver fluke</name>
    <dbReference type="NCBI Taxonomy" id="79923"/>
    <lineage>
        <taxon>Eukaryota</taxon>
        <taxon>Metazoa</taxon>
        <taxon>Spiralia</taxon>
        <taxon>Lophotrochozoa</taxon>
        <taxon>Platyhelminthes</taxon>
        <taxon>Trematoda</taxon>
        <taxon>Digenea</taxon>
        <taxon>Opisthorchiida</taxon>
        <taxon>Opisthorchiata</taxon>
        <taxon>Opisthorchiidae</taxon>
        <taxon>Clonorchis</taxon>
    </lineage>
</organism>
<reference evidence="1 2" key="2">
    <citation type="journal article" date="2021" name="Genomics">
        <title>High-quality reference genome for Clonorchis sinensis.</title>
        <authorList>
            <person name="Young N.D."/>
            <person name="Stroehlein A.J."/>
            <person name="Kinkar L."/>
            <person name="Wang T."/>
            <person name="Sohn W.M."/>
            <person name="Chang B.C.H."/>
            <person name="Kaur P."/>
            <person name="Weisz D."/>
            <person name="Dudchenko O."/>
            <person name="Aiden E.L."/>
            <person name="Korhonen P.K."/>
            <person name="Gasser R.B."/>
        </authorList>
    </citation>
    <scope>NUCLEOTIDE SEQUENCE [LARGE SCALE GENOMIC DNA]</scope>
    <source>
        <strain evidence="1">Cs-k2</strain>
    </source>
</reference>
<reference evidence="1 2" key="1">
    <citation type="journal article" date="2018" name="Biotechnol. Adv.">
        <title>Improved genomic resources and new bioinformatic workflow for the carcinogenic parasite Clonorchis sinensis: Biotechnological implications.</title>
        <authorList>
            <person name="Wang D."/>
            <person name="Korhonen P.K."/>
            <person name="Gasser R.B."/>
            <person name="Young N.D."/>
        </authorList>
    </citation>
    <scope>NUCLEOTIDE SEQUENCE [LARGE SCALE GENOMIC DNA]</scope>
    <source>
        <strain evidence="1">Cs-k2</strain>
    </source>
</reference>
<name>A0A419PYE7_CLOSI</name>
<accession>A0A419PYE7</accession>
<evidence type="ECO:0000313" key="2">
    <source>
        <dbReference type="Proteomes" id="UP000286415"/>
    </source>
</evidence>
<evidence type="ECO:0000313" key="1">
    <source>
        <dbReference type="EMBL" id="KAG5452999.1"/>
    </source>
</evidence>
<proteinExistence type="predicted"/>
<sequence length="169" mass="18822">MNPKKDKTGRGSQRIFSNLMSAVGARWLKRLEREFTDRKVRGSNPTSASRLNLSRLGQPGSIPALVLLSCGMANRHRKRVTAEQCVAISRKSYQLKHEAYAQPRARWLGGQRANILTGRSVVRTRSLPLDFFCPDLGNLAASQPSCFLLVAWKLGTERVIQLNDSSENG</sequence>
<keyword evidence="2" id="KW-1185">Reference proteome</keyword>
<gene>
    <name evidence="1" type="ORF">CSKR_109419</name>
</gene>